<dbReference type="InterPro" id="IPR050703">
    <property type="entry name" value="Flavin_MAO"/>
</dbReference>
<dbReference type="Proteomes" id="UP001431209">
    <property type="component" value="Unassembled WGS sequence"/>
</dbReference>
<dbReference type="GO" id="GO:0097621">
    <property type="term" value="F:monoamine oxidase activity"/>
    <property type="evidence" value="ECO:0007669"/>
    <property type="project" value="UniProtKB-EC"/>
</dbReference>
<feature type="binding site" evidence="5">
    <location>
        <position position="444"/>
    </location>
    <ligand>
        <name>FAD</name>
        <dbReference type="ChEBI" id="CHEBI:57692"/>
    </ligand>
</feature>
<keyword evidence="9" id="KW-1185">Reference proteome</keyword>
<name>A0AAW2ZKI7_9EUKA</name>
<accession>A0AAW2ZKI7</accession>
<reference evidence="8 9" key="1">
    <citation type="submission" date="2024-03" db="EMBL/GenBank/DDBJ databases">
        <title>The Acrasis kona genome and developmental transcriptomes reveal deep origins of eukaryotic multicellular pathways.</title>
        <authorList>
            <person name="Sheikh S."/>
            <person name="Fu C.-J."/>
            <person name="Brown M.W."/>
            <person name="Baldauf S.L."/>
        </authorList>
    </citation>
    <scope>NUCLEOTIDE SEQUENCE [LARGE SCALE GENOMIC DNA]</scope>
    <source>
        <strain evidence="8 9">ATCC MYA-3509</strain>
    </source>
</reference>
<dbReference type="EC" id="1.4.3.-" evidence="6"/>
<dbReference type="PANTHER" id="PTHR43563">
    <property type="entry name" value="AMINE OXIDASE"/>
    <property type="match status" value="1"/>
</dbReference>
<dbReference type="InterPro" id="IPR036188">
    <property type="entry name" value="FAD/NAD-bd_sf"/>
</dbReference>
<dbReference type="Pfam" id="PF01593">
    <property type="entry name" value="Amino_oxidase"/>
    <property type="match status" value="1"/>
</dbReference>
<dbReference type="PANTHER" id="PTHR43563:SF1">
    <property type="entry name" value="AMINE OXIDASE [FLAVIN-CONTAINING] B"/>
    <property type="match status" value="1"/>
</dbReference>
<dbReference type="Gene3D" id="1.10.405.10">
    <property type="entry name" value="Guanine Nucleotide Dissociation Inhibitor, domain 1"/>
    <property type="match status" value="1"/>
</dbReference>
<keyword evidence="6" id="KW-0274">FAD</keyword>
<evidence type="ECO:0000313" key="8">
    <source>
        <dbReference type="EMBL" id="KAL0490367.1"/>
    </source>
</evidence>
<dbReference type="Gene3D" id="3.50.50.60">
    <property type="entry name" value="FAD/NAD(P)-binding domain"/>
    <property type="match status" value="1"/>
</dbReference>
<dbReference type="Gene3D" id="3.90.660.10">
    <property type="match status" value="1"/>
</dbReference>
<feature type="binding site" evidence="5">
    <location>
        <position position="14"/>
    </location>
    <ligand>
        <name>FAD</name>
        <dbReference type="ChEBI" id="CHEBI:57692"/>
    </ligand>
</feature>
<evidence type="ECO:0000256" key="5">
    <source>
        <dbReference type="PIRSR" id="PIRSR601613-1"/>
    </source>
</evidence>
<sequence length="475" mass="52783">MATFDVVIIGAGLSGLSAAHTLLSQHQTKVCVLEAQGRVGGRLLTKEVNLNNGDSTTCDVGGQWVVDKQHHVTKMLKMLNIGTHKQFLKGRTVLFRNNRPITYEGIVPYKTNWFGLVDLQMAMWDIDKLANTIDLERPWSHKNAAKWDSMTVQNYMDTMYTGLGRDMIELFCQTVYSQEPSQISFLFLLLGIKSAGGVTNLVETEGGAQDSKIDGGAQQIPNKLLDHLNALNKSGPSGGSLFEIKYNHVASEITKIKTGYQVTTRDGSVFFCNYIIIAIPPTLCSHIHYNPPLPSMRTHLCQRIPMGSIIKVNMFFKTRFWRERNLAGSFVSASNDITEYPLTLGYDGTTICGLVSFFAGYSAVYWSGRPKEERIEASKKQYAIMFDVPLDFVNEQFLGYEEKDWTMDEFSTGAYSGVMAPGVLSIYGPALRTPIGDIHFAGTETAKHWLGYMSGAIESGERAASEVLEKIKNTN</sequence>
<proteinExistence type="inferred from homology"/>
<gene>
    <name evidence="8" type="ORF">AKO1_003063</name>
</gene>
<comment type="cofactor">
    <cofactor evidence="1 6">
        <name>FAD</name>
        <dbReference type="ChEBI" id="CHEBI:57692"/>
    </cofactor>
</comment>
<keyword evidence="3 6" id="KW-0560">Oxidoreductase</keyword>
<evidence type="ECO:0000256" key="4">
    <source>
        <dbReference type="ARBA" id="ARBA00048448"/>
    </source>
</evidence>
<evidence type="ECO:0000313" key="9">
    <source>
        <dbReference type="Proteomes" id="UP001431209"/>
    </source>
</evidence>
<dbReference type="InterPro" id="IPR001613">
    <property type="entry name" value="Flavin_amine_oxidase"/>
</dbReference>
<evidence type="ECO:0000256" key="3">
    <source>
        <dbReference type="ARBA" id="ARBA00023002"/>
    </source>
</evidence>
<feature type="domain" description="Amine oxidase" evidence="7">
    <location>
        <begin position="13"/>
        <end position="468"/>
    </location>
</feature>
<dbReference type="SUPFAM" id="SSF51905">
    <property type="entry name" value="FAD/NAD(P)-binding domain"/>
    <property type="match status" value="1"/>
</dbReference>
<organism evidence="8 9">
    <name type="scientific">Acrasis kona</name>
    <dbReference type="NCBI Taxonomy" id="1008807"/>
    <lineage>
        <taxon>Eukaryota</taxon>
        <taxon>Discoba</taxon>
        <taxon>Heterolobosea</taxon>
        <taxon>Tetramitia</taxon>
        <taxon>Eutetramitia</taxon>
        <taxon>Acrasidae</taxon>
        <taxon>Acrasis</taxon>
    </lineage>
</organism>
<comment type="catalytic activity">
    <reaction evidence="4">
        <text>a secondary aliphatic amine + O2 + H2O = a primary amine + an aldehyde + H2O2</text>
        <dbReference type="Rhea" id="RHEA:26414"/>
        <dbReference type="ChEBI" id="CHEBI:15377"/>
        <dbReference type="ChEBI" id="CHEBI:15379"/>
        <dbReference type="ChEBI" id="CHEBI:16240"/>
        <dbReference type="ChEBI" id="CHEBI:17478"/>
        <dbReference type="ChEBI" id="CHEBI:58855"/>
        <dbReference type="ChEBI" id="CHEBI:65296"/>
        <dbReference type="EC" id="1.4.3.4"/>
    </reaction>
</comment>
<dbReference type="SUPFAM" id="SSF54373">
    <property type="entry name" value="FAD-linked reductases, C-terminal domain"/>
    <property type="match status" value="1"/>
</dbReference>
<evidence type="ECO:0000259" key="7">
    <source>
        <dbReference type="Pfam" id="PF01593"/>
    </source>
</evidence>
<evidence type="ECO:0000256" key="1">
    <source>
        <dbReference type="ARBA" id="ARBA00001974"/>
    </source>
</evidence>
<protein>
    <recommendedName>
        <fullName evidence="6">Amine oxidase</fullName>
        <ecNumber evidence="6">1.4.3.-</ecNumber>
    </recommendedName>
</protein>
<dbReference type="EMBL" id="JAOPGA020001674">
    <property type="protein sequence ID" value="KAL0490367.1"/>
    <property type="molecule type" value="Genomic_DNA"/>
</dbReference>
<comment type="caution">
    <text evidence="8">The sequence shown here is derived from an EMBL/GenBank/DDBJ whole genome shotgun (WGS) entry which is preliminary data.</text>
</comment>
<dbReference type="AlphaFoldDB" id="A0AAW2ZKI7"/>
<comment type="similarity">
    <text evidence="2 6">Belongs to the flavin monoamine oxidase family.</text>
</comment>
<keyword evidence="6" id="KW-0285">Flavoprotein</keyword>
<evidence type="ECO:0000256" key="2">
    <source>
        <dbReference type="ARBA" id="ARBA00005995"/>
    </source>
</evidence>
<evidence type="ECO:0000256" key="6">
    <source>
        <dbReference type="RuleBase" id="RU362067"/>
    </source>
</evidence>
<feature type="binding site" evidence="5">
    <location>
        <begin position="34"/>
        <end position="35"/>
    </location>
    <ligand>
        <name>FAD</name>
        <dbReference type="ChEBI" id="CHEBI:57692"/>
    </ligand>
</feature>
<feature type="binding site" evidence="5">
    <location>
        <position position="357"/>
    </location>
    <ligand>
        <name>substrate</name>
    </ligand>
</feature>
<dbReference type="PRINTS" id="PR00757">
    <property type="entry name" value="AMINEOXDASEF"/>
</dbReference>
<dbReference type="InterPro" id="IPR002937">
    <property type="entry name" value="Amino_oxidase"/>
</dbReference>